<dbReference type="RefSeq" id="WP_244490827.1">
    <property type="nucleotide sequence ID" value="NZ_BBWR01000012.1"/>
</dbReference>
<accession>A0A0P0Z0I9</accession>
<protein>
    <recommendedName>
        <fullName evidence="2">DUF3768 domain-containing protein</fullName>
    </recommendedName>
</protein>
<sequence>MAETMIALIDHMRTTRAATGLSPSAALNLAFRRTLAGGQVMVSSGVADLPPRDRLAVLDAVRAFDAFHAGADPYGPQDFGAVEHDGVRYFWKIEAYDRSYALPSPDPANPAMTARVLMIMRDDEY</sequence>
<evidence type="ECO:0000313" key="1">
    <source>
        <dbReference type="EMBL" id="BAT27371.1"/>
    </source>
</evidence>
<evidence type="ECO:0008006" key="2">
    <source>
        <dbReference type="Google" id="ProtNLM"/>
    </source>
</evidence>
<proteinExistence type="predicted"/>
<dbReference type="Pfam" id="PF12599">
    <property type="entry name" value="DUF3768"/>
    <property type="match status" value="1"/>
</dbReference>
<name>A0A0P0Z0I9_9HYPH</name>
<reference evidence="1" key="1">
    <citation type="journal article" date="2015" name="Proc. Natl. Acad. Sci. U.S.A.">
        <title>Bacterial clade with the ribosomal RNA operon on a small plasmid rather than the chromosome.</title>
        <authorList>
            <person name="Anda M."/>
            <person name="Ohtsubo Y."/>
            <person name="Okubo T."/>
            <person name="Sugawara M."/>
            <person name="Nagata Y."/>
            <person name="Tsuda M."/>
            <person name="Minamisawa K."/>
            <person name="Mitsui H."/>
        </authorList>
    </citation>
    <scope>NUCLEOTIDE SEQUENCE</scope>
    <source>
        <strain evidence="1">JCM 14755</strain>
    </source>
</reference>
<dbReference type="AlphaFoldDB" id="A0A0P0Z0I9"/>
<dbReference type="InterPro" id="IPR022243">
    <property type="entry name" value="DUF3768"/>
</dbReference>
<organism evidence="1">
    <name type="scientific">Aureimonas frigidaquae</name>
    <dbReference type="NCBI Taxonomy" id="424757"/>
    <lineage>
        <taxon>Bacteria</taxon>
        <taxon>Pseudomonadati</taxon>
        <taxon>Pseudomonadota</taxon>
        <taxon>Alphaproteobacteria</taxon>
        <taxon>Hyphomicrobiales</taxon>
        <taxon>Aurantimonadaceae</taxon>
        <taxon>Aureimonas</taxon>
    </lineage>
</organism>
<dbReference type="EMBL" id="LC066375">
    <property type="protein sequence ID" value="BAT27371.1"/>
    <property type="molecule type" value="Genomic_DNA"/>
</dbReference>